<dbReference type="InterPro" id="IPR016040">
    <property type="entry name" value="NAD(P)-bd_dom"/>
</dbReference>
<sequence>MKDNSNNNRAAGATTGKEPYVLITGGAGFVGVNLAHRLLQQGKRVMVFDNLSRKGVEQNLEWLQQQHGDALQVMIADIRNREAVQQAVAGAEQVYHFAAQVAVTTSLEDPFHDFEVNALGTLNLLEAIRHSESKPTLLFTSTNKVYGDLEDIGMAARATRYEPKDAYYRANGINELRNLDFHSPYGCTKGVADQYILDYARTFGLKTVVFRMSCIYGPHQFGTEDQGWVAHFLIQALKEKPITLYGDGKQVRDILFVEDLVDAFLLAQENIDTISGHAFNMGGGVNNTVSLLELIDMIGTVSGKKPQVFFETWRPSDQKYYVSDFSRFSAATGWAPRYGTREGVQLLSEWLQQNAVAPTVKKNAKTIVNTTNLETIDK</sequence>
<keyword evidence="1" id="KW-0812">Transmembrane</keyword>
<dbReference type="PANTHER" id="PTHR43000">
    <property type="entry name" value="DTDP-D-GLUCOSE 4,6-DEHYDRATASE-RELATED"/>
    <property type="match status" value="1"/>
</dbReference>
<dbReference type="Proteomes" id="UP000184368">
    <property type="component" value="Unassembled WGS sequence"/>
</dbReference>
<protein>
    <submittedName>
        <fullName evidence="3">CDP-paratose 2-epimerase</fullName>
    </submittedName>
</protein>
<accession>A0A1M5A5H8</accession>
<feature type="transmembrane region" description="Helical" evidence="1">
    <location>
        <begin position="20"/>
        <end position="39"/>
    </location>
</feature>
<dbReference type="InterPro" id="IPR057326">
    <property type="entry name" value="KR_dom"/>
</dbReference>
<keyword evidence="4" id="KW-1185">Reference proteome</keyword>
<dbReference type="SMART" id="SM00822">
    <property type="entry name" value="PKS_KR"/>
    <property type="match status" value="1"/>
</dbReference>
<dbReference type="Gene3D" id="3.40.50.720">
    <property type="entry name" value="NAD(P)-binding Rossmann-like Domain"/>
    <property type="match status" value="1"/>
</dbReference>
<dbReference type="RefSeq" id="WP_073042317.1">
    <property type="nucleotide sequence ID" value="NZ_FQUO01000006.1"/>
</dbReference>
<evidence type="ECO:0000259" key="2">
    <source>
        <dbReference type="SMART" id="SM00822"/>
    </source>
</evidence>
<dbReference type="EMBL" id="FQUO01000006">
    <property type="protein sequence ID" value="SHF25092.1"/>
    <property type="molecule type" value="Genomic_DNA"/>
</dbReference>
<dbReference type="OrthoDB" id="9810015at2"/>
<dbReference type="Pfam" id="PF16363">
    <property type="entry name" value="GDP_Man_Dehyd"/>
    <property type="match status" value="1"/>
</dbReference>
<dbReference type="SUPFAM" id="SSF51735">
    <property type="entry name" value="NAD(P)-binding Rossmann-fold domains"/>
    <property type="match status" value="1"/>
</dbReference>
<gene>
    <name evidence="3" type="ORF">SAMN05444008_106110</name>
</gene>
<dbReference type="InterPro" id="IPR036291">
    <property type="entry name" value="NAD(P)-bd_dom_sf"/>
</dbReference>
<evidence type="ECO:0000313" key="3">
    <source>
        <dbReference type="EMBL" id="SHF25092.1"/>
    </source>
</evidence>
<reference evidence="3 4" key="1">
    <citation type="submission" date="2016-11" db="EMBL/GenBank/DDBJ databases">
        <authorList>
            <person name="Jaros S."/>
            <person name="Januszkiewicz K."/>
            <person name="Wedrychowicz H."/>
        </authorList>
    </citation>
    <scope>NUCLEOTIDE SEQUENCE [LARGE SCALE GENOMIC DNA]</scope>
    <source>
        <strain evidence="3 4">DSM 26897</strain>
    </source>
</reference>
<keyword evidence="1" id="KW-0472">Membrane</keyword>
<organism evidence="3 4">
    <name type="scientific">Cnuella takakiae</name>
    <dbReference type="NCBI Taxonomy" id="1302690"/>
    <lineage>
        <taxon>Bacteria</taxon>
        <taxon>Pseudomonadati</taxon>
        <taxon>Bacteroidota</taxon>
        <taxon>Chitinophagia</taxon>
        <taxon>Chitinophagales</taxon>
        <taxon>Chitinophagaceae</taxon>
        <taxon>Cnuella</taxon>
    </lineage>
</organism>
<proteinExistence type="predicted"/>
<keyword evidence="1" id="KW-1133">Transmembrane helix</keyword>
<evidence type="ECO:0000313" key="4">
    <source>
        <dbReference type="Proteomes" id="UP000184368"/>
    </source>
</evidence>
<dbReference type="STRING" id="1302690.BUE76_09475"/>
<evidence type="ECO:0000256" key="1">
    <source>
        <dbReference type="SAM" id="Phobius"/>
    </source>
</evidence>
<feature type="domain" description="Ketoreductase" evidence="2">
    <location>
        <begin position="19"/>
        <end position="182"/>
    </location>
</feature>
<name>A0A1M5A5H8_9BACT</name>
<dbReference type="AlphaFoldDB" id="A0A1M5A5H8"/>